<proteinExistence type="predicted"/>
<accession>A0A0B5E6P8</accession>
<gene>
    <name evidence="2" type="ORF">P73_3292</name>
</gene>
<keyword evidence="1" id="KW-0812">Transmembrane</keyword>
<dbReference type="HOGENOM" id="CLU_171065_1_0_5"/>
<feature type="transmembrane region" description="Helical" evidence="1">
    <location>
        <begin position="26"/>
        <end position="46"/>
    </location>
</feature>
<dbReference type="Pfam" id="PF20082">
    <property type="entry name" value="DUF6476"/>
    <property type="match status" value="1"/>
</dbReference>
<evidence type="ECO:0000256" key="1">
    <source>
        <dbReference type="SAM" id="Phobius"/>
    </source>
</evidence>
<evidence type="ECO:0000313" key="3">
    <source>
        <dbReference type="Proteomes" id="UP000031521"/>
    </source>
</evidence>
<dbReference type="AlphaFoldDB" id="A0A0B5E6P8"/>
<reference evidence="2 3" key="1">
    <citation type="journal article" date="2014" name="Int. J. Syst. Evol. Microbiol.">
        <title>Celeribacter indicus sp. nov., a polycyclic aromatic hydrocarbon-degrading bacterium from deep-sea sediment and reclassification of Huaishuia halophila as Celeribacter halophilus comb. nov.</title>
        <authorList>
            <person name="Lai Q."/>
            <person name="Cao J."/>
            <person name="Yuan J."/>
            <person name="Li F."/>
            <person name="Shao Z."/>
        </authorList>
    </citation>
    <scope>NUCLEOTIDE SEQUENCE [LARGE SCALE GENOMIC DNA]</scope>
    <source>
        <strain evidence="2">P73</strain>
    </source>
</reference>
<keyword evidence="1" id="KW-1133">Transmembrane helix</keyword>
<keyword evidence="3" id="KW-1185">Reference proteome</keyword>
<organism evidence="2 3">
    <name type="scientific">Celeribacter indicus</name>
    <dbReference type="NCBI Taxonomy" id="1208324"/>
    <lineage>
        <taxon>Bacteria</taxon>
        <taxon>Pseudomonadati</taxon>
        <taxon>Pseudomonadota</taxon>
        <taxon>Alphaproteobacteria</taxon>
        <taxon>Rhodobacterales</taxon>
        <taxon>Roseobacteraceae</taxon>
        <taxon>Celeribacter</taxon>
    </lineage>
</organism>
<dbReference type="EMBL" id="CP004393">
    <property type="protein sequence ID" value="AJE48007.1"/>
    <property type="molecule type" value="Genomic_DNA"/>
</dbReference>
<dbReference type="Proteomes" id="UP000031521">
    <property type="component" value="Chromosome"/>
</dbReference>
<dbReference type="KEGG" id="cid:P73_3292"/>
<dbReference type="STRING" id="1208324.P73_3292"/>
<keyword evidence="1" id="KW-0472">Membrane</keyword>
<evidence type="ECO:0000313" key="2">
    <source>
        <dbReference type="EMBL" id="AJE48007.1"/>
    </source>
</evidence>
<protein>
    <submittedName>
        <fullName evidence="2">Uncharacterized protein</fullName>
    </submittedName>
</protein>
<sequence>MSDPKANEAGEMDPRDAARLTLLRRLVTGLLVVMIAGFLVLIGLLVTRFPSLGSPVSFDLPDRLDLPEGVRPEAFTRGADWIAVVAGREILIFDPETGALRQRIGIE</sequence>
<name>A0A0B5E6P8_9RHOB</name>
<dbReference type="RefSeq" id="WP_082033276.1">
    <property type="nucleotide sequence ID" value="NZ_CP004393.1"/>
</dbReference>
<dbReference type="InterPro" id="IPR045519">
    <property type="entry name" value="DUF6476"/>
</dbReference>